<gene>
    <name evidence="2" type="ORF">A6M23_14795</name>
</gene>
<keyword evidence="3" id="KW-1185">Reference proteome</keyword>
<dbReference type="OrthoDB" id="5298687at2"/>
<dbReference type="RefSeq" id="WP_065975026.1">
    <property type="nucleotide sequence ID" value="NZ_LWRY01000187.1"/>
</dbReference>
<feature type="region of interest" description="Disordered" evidence="1">
    <location>
        <begin position="1"/>
        <end position="38"/>
    </location>
</feature>
<protein>
    <submittedName>
        <fullName evidence="2">Uncharacterized protein</fullName>
    </submittedName>
</protein>
<name>A0A1C2I1P7_ACITH</name>
<dbReference type="EMBL" id="LWRY01000187">
    <property type="protein sequence ID" value="OCX69905.1"/>
    <property type="molecule type" value="Genomic_DNA"/>
</dbReference>
<feature type="compositionally biased region" description="Basic and acidic residues" evidence="1">
    <location>
        <begin position="8"/>
        <end position="17"/>
    </location>
</feature>
<dbReference type="AlphaFoldDB" id="A0A1C2I1P7"/>
<comment type="caution">
    <text evidence="2">The sequence shown here is derived from an EMBL/GenBank/DDBJ whole genome shotgun (WGS) entry which is preliminary data.</text>
</comment>
<reference evidence="2" key="1">
    <citation type="journal article" date="2016" name="Int. J. Mol. Sci.">
        <title>Comparative genomics of the extreme acidophile Acidithiobacillus thiooxidans reveals intraspecific divergence and niche adaptation.</title>
        <authorList>
            <person name="Zhang X."/>
            <person name="Feng X."/>
            <person name="Tao J."/>
            <person name="Ma L."/>
            <person name="Xiao Y."/>
            <person name="Liang Y."/>
            <person name="Liu X."/>
            <person name="Yin H."/>
        </authorList>
    </citation>
    <scope>NUCLEOTIDE SEQUENCE [LARGE SCALE GENOMIC DNA]</scope>
    <source>
        <strain evidence="2">DXS-W</strain>
    </source>
</reference>
<evidence type="ECO:0000256" key="1">
    <source>
        <dbReference type="SAM" id="MobiDB-lite"/>
    </source>
</evidence>
<proteinExistence type="predicted"/>
<organism evidence="2 3">
    <name type="scientific">Acidithiobacillus thiooxidans</name>
    <name type="common">Thiobacillus thiooxidans</name>
    <dbReference type="NCBI Taxonomy" id="930"/>
    <lineage>
        <taxon>Bacteria</taxon>
        <taxon>Pseudomonadati</taxon>
        <taxon>Pseudomonadota</taxon>
        <taxon>Acidithiobacillia</taxon>
        <taxon>Acidithiobacillales</taxon>
        <taxon>Acidithiobacillaceae</taxon>
        <taxon>Acidithiobacillus</taxon>
    </lineage>
</organism>
<evidence type="ECO:0000313" key="2">
    <source>
        <dbReference type="EMBL" id="OCX69905.1"/>
    </source>
</evidence>
<sequence length="313" mass="34856">MLLMTEGNNHDRTRQPDGIHGVGAHQRVESPDEDDFHAGARLPDVDGSGTDFSDALDAGDQGDFEGDYWDAVDSGIFGSLPDDLSLDDEDGPEYLGLARDSDPESLLLASRYSPNTGGEKGKVTREISAYIEDLSPEKRIVFRFLQKKLLTATAKNATQKDREAALIWIFGMEESDVIGFEDSCLALEARPWVVRLRVQLQFWFKNIRFTSQIPALAMPLPSRVAEEAYSSAMEDGIWVARRIWEWPGIQVEELQAFPGAPGIRAIQSAVDALEESGLLVAGFDGLYWYCVGHSPLNRFGRPLNVSWASFWQR</sequence>
<dbReference type="Proteomes" id="UP000095008">
    <property type="component" value="Unassembled WGS sequence"/>
</dbReference>
<evidence type="ECO:0000313" key="3">
    <source>
        <dbReference type="Proteomes" id="UP000095008"/>
    </source>
</evidence>
<accession>A0A1C2I1P7</accession>